<accession>A0A7Z2YDD6</accession>
<keyword evidence="3" id="KW-1185">Reference proteome</keyword>
<keyword evidence="1" id="KW-0812">Transmembrane</keyword>
<proteinExistence type="predicted"/>
<evidence type="ECO:0000313" key="2">
    <source>
        <dbReference type="EMBL" id="QIA63288.1"/>
    </source>
</evidence>
<feature type="transmembrane region" description="Helical" evidence="1">
    <location>
        <begin position="270"/>
        <end position="288"/>
    </location>
</feature>
<dbReference type="Proteomes" id="UP000464262">
    <property type="component" value="Chromosome 1"/>
</dbReference>
<gene>
    <name evidence="2" type="ORF">GT360_07055</name>
</gene>
<dbReference type="AlphaFoldDB" id="A0A7Z2YDD6"/>
<keyword evidence="1" id="KW-0472">Membrane</keyword>
<feature type="transmembrane region" description="Helical" evidence="1">
    <location>
        <begin position="246"/>
        <end position="264"/>
    </location>
</feature>
<dbReference type="EMBL" id="CP047475">
    <property type="protein sequence ID" value="QIA63288.1"/>
    <property type="molecule type" value="Genomic_DNA"/>
</dbReference>
<dbReference type="KEGG" id="vas:GT360_07055"/>
<name>A0A7Z2YDD6_9VIBR</name>
<evidence type="ECO:0000313" key="3">
    <source>
        <dbReference type="Proteomes" id="UP000464262"/>
    </source>
</evidence>
<organism evidence="2 3">
    <name type="scientific">Vibrio astriarenae</name>
    <dbReference type="NCBI Taxonomy" id="1481923"/>
    <lineage>
        <taxon>Bacteria</taxon>
        <taxon>Pseudomonadati</taxon>
        <taxon>Pseudomonadota</taxon>
        <taxon>Gammaproteobacteria</taxon>
        <taxon>Vibrionales</taxon>
        <taxon>Vibrionaceae</taxon>
        <taxon>Vibrio</taxon>
    </lineage>
</organism>
<keyword evidence="1" id="KW-1133">Transmembrane helix</keyword>
<reference evidence="2 3" key="1">
    <citation type="submission" date="2020-01" db="EMBL/GenBank/DDBJ databases">
        <title>Whole genome and functional gene identification of agarase of Vibrio HN897.</title>
        <authorList>
            <person name="Liu Y."/>
            <person name="Zhao Z."/>
        </authorList>
    </citation>
    <scope>NUCLEOTIDE SEQUENCE [LARGE SCALE GENOMIC DNA]</scope>
    <source>
        <strain evidence="2 3">HN897</strain>
    </source>
</reference>
<protein>
    <submittedName>
        <fullName evidence="2">Uncharacterized protein</fullName>
    </submittedName>
</protein>
<sequence>MITVDKQDAITLKLSQVMAASKKTELDFYLFVPGELGLGPEVIKESEIYFSSLHQKRTYFSDKTHLPLVHSRLAKRGIVSSAQYRVSLSLYGYQYVVALDKSVADLNAKAEKEQAIDEDSVDDVIDLALDILKRLRRSVPFDEGMKRYYANIDNYLSWYTEQQFLSLVAHLPREGDYKTVKERLLTIAEKEIAHRKLNNYNSENVRKSATRMSNKMRLLRRLIEHPIVLKEESTSLGANLQRMVKGIATGFVMVFVTVTAIMARDYWGEITASFIIAMSFVYALREIFKDDLRDIMWRWVRKGRAKWRRRYFDPTTKKAVGQKLEWLEFTSLSKLPDRIKTIRKKRVAQREEQILHYRYEVEMATSRFLSGYEQTRENLYLNMRFLTRLMDKGSNKIYRLNNGQVVKDSVEKRHLLNLIAREVNEKGEATYYRWKLVMNRSKVVDVEAIPVAEMKPKFLGTDEVTPASSQKV</sequence>
<evidence type="ECO:0000256" key="1">
    <source>
        <dbReference type="SAM" id="Phobius"/>
    </source>
</evidence>
<dbReference type="RefSeq" id="WP_164648190.1">
    <property type="nucleotide sequence ID" value="NZ_CP047475.1"/>
</dbReference>